<evidence type="ECO:0000256" key="2">
    <source>
        <dbReference type="SAM" id="MobiDB-lite"/>
    </source>
</evidence>
<feature type="region of interest" description="Disordered" evidence="2">
    <location>
        <begin position="245"/>
        <end position="311"/>
    </location>
</feature>
<dbReference type="Proteomes" id="UP000288805">
    <property type="component" value="Unassembled WGS sequence"/>
</dbReference>
<feature type="compositionally biased region" description="Basic and acidic residues" evidence="2">
    <location>
        <begin position="279"/>
        <end position="303"/>
    </location>
</feature>
<proteinExistence type="predicted"/>
<evidence type="ECO:0000313" key="3">
    <source>
        <dbReference type="EMBL" id="RVW18148.1"/>
    </source>
</evidence>
<protein>
    <recommendedName>
        <fullName evidence="5">Retrotransposon gag domain-containing protein</fullName>
    </recommendedName>
</protein>
<comment type="caution">
    <text evidence="3">The sequence shown here is derived from an EMBL/GenBank/DDBJ whole genome shotgun (WGS) entry which is preliminary data.</text>
</comment>
<name>A0A438C4M6_VITVI</name>
<accession>A0A438C4M6</accession>
<dbReference type="AlphaFoldDB" id="A0A438C4M6"/>
<feature type="compositionally biased region" description="Basic and acidic residues" evidence="2">
    <location>
        <begin position="245"/>
        <end position="271"/>
    </location>
</feature>
<gene>
    <name evidence="3" type="ORF">CK203_112467</name>
</gene>
<sequence length="311" mass="35155">MCGGDFMSKNSEEAMDFLSYMAEVSRGWDEPNAREVGRMKSQPNAKGGMYVLNEDIGMKAKVAAMAKRMEELEMKKIQEVQAISETPEQAMPCSIFQSYEHLVEECPTIPAVREMFGDQAIVIGQFKPNNNASYGNTYNSNWRSHPNFSWKPKPSQYTQPAQAHQQALNLKQVIVNLSKVVGDFVEDQKSINAQLNQRIDSVESTLNKMMDEMQNDLSQKIDNAQEGESSKVREVKAVITLRSDKEVDLPTSKPKHDEESVAEKEKSGENKGKRKGKSTNKDDHESSVDEELEKIVIKEDMMKKHMPPSFP</sequence>
<reference evidence="3 4" key="1">
    <citation type="journal article" date="2018" name="PLoS Genet.">
        <title>Population sequencing reveals clonal diversity and ancestral inbreeding in the grapevine cultivar Chardonnay.</title>
        <authorList>
            <person name="Roach M.J."/>
            <person name="Johnson D.L."/>
            <person name="Bohlmann J."/>
            <person name="van Vuuren H.J."/>
            <person name="Jones S.J."/>
            <person name="Pretorius I.S."/>
            <person name="Schmidt S.A."/>
            <person name="Borneman A.R."/>
        </authorList>
    </citation>
    <scope>NUCLEOTIDE SEQUENCE [LARGE SCALE GENOMIC DNA]</scope>
    <source>
        <strain evidence="4">cv. Chardonnay</strain>
        <tissue evidence="3">Leaf</tissue>
    </source>
</reference>
<evidence type="ECO:0008006" key="5">
    <source>
        <dbReference type="Google" id="ProtNLM"/>
    </source>
</evidence>
<feature type="coiled-coil region" evidence="1">
    <location>
        <begin position="185"/>
        <end position="212"/>
    </location>
</feature>
<evidence type="ECO:0000313" key="4">
    <source>
        <dbReference type="Proteomes" id="UP000288805"/>
    </source>
</evidence>
<dbReference type="EMBL" id="QGNW01002548">
    <property type="protein sequence ID" value="RVW18148.1"/>
    <property type="molecule type" value="Genomic_DNA"/>
</dbReference>
<organism evidence="3 4">
    <name type="scientific">Vitis vinifera</name>
    <name type="common">Grape</name>
    <dbReference type="NCBI Taxonomy" id="29760"/>
    <lineage>
        <taxon>Eukaryota</taxon>
        <taxon>Viridiplantae</taxon>
        <taxon>Streptophyta</taxon>
        <taxon>Embryophyta</taxon>
        <taxon>Tracheophyta</taxon>
        <taxon>Spermatophyta</taxon>
        <taxon>Magnoliopsida</taxon>
        <taxon>eudicotyledons</taxon>
        <taxon>Gunneridae</taxon>
        <taxon>Pentapetalae</taxon>
        <taxon>rosids</taxon>
        <taxon>Vitales</taxon>
        <taxon>Vitaceae</taxon>
        <taxon>Viteae</taxon>
        <taxon>Vitis</taxon>
    </lineage>
</organism>
<keyword evidence="1" id="KW-0175">Coiled coil</keyword>
<evidence type="ECO:0000256" key="1">
    <source>
        <dbReference type="SAM" id="Coils"/>
    </source>
</evidence>